<feature type="binding site" evidence="17">
    <location>
        <begin position="145"/>
        <end position="146"/>
    </location>
    <ligand>
        <name>beta-D-galactose</name>
        <dbReference type="ChEBI" id="CHEBI:27667"/>
    </ligand>
</feature>
<keyword evidence="11" id="KW-0106">Calcium</keyword>
<feature type="active site" description="Proton acceptor" evidence="15">
    <location>
        <position position="378"/>
    </location>
</feature>
<feature type="binding site" evidence="17">
    <location>
        <begin position="242"/>
        <end position="244"/>
    </location>
    <ligand>
        <name>beta-D-galactose</name>
        <dbReference type="ChEBI" id="CHEBI:27667"/>
    </ligand>
</feature>
<keyword evidence="9" id="KW-0963">Cytoplasm</keyword>
<dbReference type="Gene3D" id="2.70.98.10">
    <property type="match status" value="1"/>
</dbReference>
<dbReference type="InterPro" id="IPR015443">
    <property type="entry name" value="Aldose_1-epimerase"/>
</dbReference>
<accession>A0A1T5EK90</accession>
<evidence type="ECO:0000256" key="8">
    <source>
        <dbReference type="ARBA" id="ARBA00014165"/>
    </source>
</evidence>
<dbReference type="STRING" id="623280.SAMN05660226_03360"/>
<evidence type="ECO:0000256" key="13">
    <source>
        <dbReference type="ARBA" id="ARBA00023277"/>
    </source>
</evidence>
<evidence type="ECO:0000256" key="14">
    <source>
        <dbReference type="PIRNR" id="PIRNR005096"/>
    </source>
</evidence>
<comment type="similarity">
    <text evidence="5 14">Belongs to the aldose epimerase family.</text>
</comment>
<evidence type="ECO:0000256" key="17">
    <source>
        <dbReference type="PIRSR" id="PIRSR005096-3"/>
    </source>
</evidence>
<dbReference type="AlphaFoldDB" id="A0A1T5EK90"/>
<dbReference type="PIRSF" id="PIRSF005096">
    <property type="entry name" value="GALM"/>
    <property type="match status" value="1"/>
</dbReference>
<evidence type="ECO:0000256" key="11">
    <source>
        <dbReference type="ARBA" id="ARBA00022837"/>
    </source>
</evidence>
<dbReference type="GO" id="GO:0033499">
    <property type="term" value="P:galactose catabolic process via UDP-galactose, Leloir pathway"/>
    <property type="evidence" value="ECO:0007669"/>
    <property type="project" value="TreeGrafter"/>
</dbReference>
<dbReference type="EC" id="5.1.3.3" evidence="7 14"/>
<dbReference type="PROSITE" id="PS00545">
    <property type="entry name" value="ALDOSE_1_EPIMERASE"/>
    <property type="match status" value="1"/>
</dbReference>
<keyword evidence="13 14" id="KW-0119">Carbohydrate metabolism</keyword>
<reference evidence="18 19" key="1">
    <citation type="submission" date="2017-02" db="EMBL/GenBank/DDBJ databases">
        <authorList>
            <person name="Peterson S.W."/>
        </authorList>
    </citation>
    <scope>NUCLEOTIDE SEQUENCE [LARGE SCALE GENOMIC DNA]</scope>
    <source>
        <strain evidence="18 19">DSM 22899</strain>
    </source>
</reference>
<evidence type="ECO:0000256" key="1">
    <source>
        <dbReference type="ARBA" id="ARBA00001614"/>
    </source>
</evidence>
<evidence type="ECO:0000256" key="5">
    <source>
        <dbReference type="ARBA" id="ARBA00006206"/>
    </source>
</evidence>
<dbReference type="PANTHER" id="PTHR10091">
    <property type="entry name" value="ALDOSE-1-EPIMERASE"/>
    <property type="match status" value="1"/>
</dbReference>
<name>A0A1T5EK90_9SPHI</name>
<protein>
    <recommendedName>
        <fullName evidence="8 14">Aldose 1-epimerase</fullName>
        <ecNumber evidence="7 14">5.1.3.3</ecNumber>
    </recommendedName>
</protein>
<dbReference type="Pfam" id="PF01263">
    <property type="entry name" value="Aldose_epim"/>
    <property type="match status" value="1"/>
</dbReference>
<dbReference type="EMBL" id="FUYS01000010">
    <property type="protein sequence ID" value="SKB84299.1"/>
    <property type="molecule type" value="Genomic_DNA"/>
</dbReference>
<evidence type="ECO:0000256" key="9">
    <source>
        <dbReference type="ARBA" id="ARBA00022490"/>
    </source>
</evidence>
<dbReference type="Proteomes" id="UP000190541">
    <property type="component" value="Unassembled WGS sequence"/>
</dbReference>
<comment type="pathway">
    <text evidence="4 14">Carbohydrate metabolism; hexose metabolism.</text>
</comment>
<evidence type="ECO:0000256" key="7">
    <source>
        <dbReference type="ARBA" id="ARBA00013185"/>
    </source>
</evidence>
<organism evidence="18 19">
    <name type="scientific">Parapedobacter luteus</name>
    <dbReference type="NCBI Taxonomy" id="623280"/>
    <lineage>
        <taxon>Bacteria</taxon>
        <taxon>Pseudomonadati</taxon>
        <taxon>Bacteroidota</taxon>
        <taxon>Sphingobacteriia</taxon>
        <taxon>Sphingobacteriales</taxon>
        <taxon>Sphingobacteriaceae</taxon>
        <taxon>Parapedobacter</taxon>
    </lineage>
</organism>
<evidence type="ECO:0000256" key="15">
    <source>
        <dbReference type="PIRSR" id="PIRSR005096-1"/>
    </source>
</evidence>
<evidence type="ECO:0000256" key="16">
    <source>
        <dbReference type="PIRSR" id="PIRSR005096-2"/>
    </source>
</evidence>
<dbReference type="CDD" id="cd09019">
    <property type="entry name" value="galactose_mutarotase_like"/>
    <property type="match status" value="1"/>
</dbReference>
<dbReference type="InterPro" id="IPR011013">
    <property type="entry name" value="Gal_mutarotase_sf_dom"/>
</dbReference>
<dbReference type="PANTHER" id="PTHR10091:SF0">
    <property type="entry name" value="GALACTOSE MUTAROTASE"/>
    <property type="match status" value="1"/>
</dbReference>
<evidence type="ECO:0000256" key="10">
    <source>
        <dbReference type="ARBA" id="ARBA00022553"/>
    </source>
</evidence>
<evidence type="ECO:0000313" key="18">
    <source>
        <dbReference type="EMBL" id="SKB84299.1"/>
    </source>
</evidence>
<sequence length="411" mass="44734">MKPAEANRQLTDAVSEKALLCRQKELFNMENRTHKFTFVFMVAAAAISACSPAHEQSASTDMSAVLSVSPADFEAEIDGDSVKLYTLSNGTAVAAITNYGARVVSLHVPDKNGDLVDVVLGYKDLTAYRQPGEGFYGAVVGRYGNRIAKGQFELNGQQYQLELNDGPNTLHGGTNGFFAKVWEVKHVTDSSLELQYASPDGDAGYPGKLVSTVVYTLTADNGLDIAYRATTDKATVVNLTNHAYFNLSGEGDSTILDHLLTIRADSYTPVDETLIPTGELTPVTNTPFDFRQPAAIGARIDTADAQLVLGKGYDHNFVLKKDAGLQLVATVESPKTGIVMDILTEEPGLQFYSGNFMDNVQNAKGGKTYGHRSAFCLETQHFPDSPNQPDFPSTVLEPKAEYQTRTIYRFR</sequence>
<comment type="subunit">
    <text evidence="6">Monomer.</text>
</comment>
<keyword evidence="12 14" id="KW-0413">Isomerase</keyword>
<dbReference type="FunFam" id="2.70.98.10:FF:000003">
    <property type="entry name" value="Aldose 1-epimerase"/>
    <property type="match status" value="1"/>
</dbReference>
<comment type="cofactor">
    <cofactor evidence="2">
        <name>Ca(2+)</name>
        <dbReference type="ChEBI" id="CHEBI:29108"/>
    </cofactor>
</comment>
<evidence type="ECO:0000256" key="2">
    <source>
        <dbReference type="ARBA" id="ARBA00001913"/>
    </source>
</evidence>
<dbReference type="GO" id="GO:0030246">
    <property type="term" value="F:carbohydrate binding"/>
    <property type="evidence" value="ECO:0007669"/>
    <property type="project" value="InterPro"/>
</dbReference>
<comment type="subcellular location">
    <subcellularLocation>
        <location evidence="3">Cytoplasm</location>
    </subcellularLocation>
</comment>
<dbReference type="NCBIfam" id="NF008277">
    <property type="entry name" value="PRK11055.1"/>
    <property type="match status" value="1"/>
</dbReference>
<dbReference type="InterPro" id="IPR018052">
    <property type="entry name" value="Ald1_epimerase_CS"/>
</dbReference>
<evidence type="ECO:0000256" key="3">
    <source>
        <dbReference type="ARBA" id="ARBA00004496"/>
    </source>
</evidence>
<feature type="active site" description="Proton donor" evidence="15">
    <location>
        <position position="242"/>
    </location>
</feature>
<dbReference type="GO" id="GO:0004034">
    <property type="term" value="F:aldose 1-epimerase activity"/>
    <property type="evidence" value="ECO:0007669"/>
    <property type="project" value="UniProtKB-EC"/>
</dbReference>
<dbReference type="UniPathway" id="UPA00242"/>
<gene>
    <name evidence="18" type="ORF">SAMN05660226_03360</name>
</gene>
<dbReference type="GO" id="GO:0006006">
    <property type="term" value="P:glucose metabolic process"/>
    <property type="evidence" value="ECO:0007669"/>
    <property type="project" value="TreeGrafter"/>
</dbReference>
<evidence type="ECO:0000256" key="6">
    <source>
        <dbReference type="ARBA" id="ARBA00011245"/>
    </source>
</evidence>
<evidence type="ECO:0000256" key="4">
    <source>
        <dbReference type="ARBA" id="ARBA00005028"/>
    </source>
</evidence>
<dbReference type="InterPro" id="IPR014718">
    <property type="entry name" value="GH-type_carb-bd"/>
</dbReference>
<keyword evidence="19" id="KW-1185">Reference proteome</keyword>
<comment type="catalytic activity">
    <reaction evidence="1 14">
        <text>alpha-D-glucose = beta-D-glucose</text>
        <dbReference type="Rhea" id="RHEA:10264"/>
        <dbReference type="ChEBI" id="CHEBI:15903"/>
        <dbReference type="ChEBI" id="CHEBI:17925"/>
        <dbReference type="EC" id="5.1.3.3"/>
    </reaction>
</comment>
<dbReference type="GO" id="GO:0005737">
    <property type="term" value="C:cytoplasm"/>
    <property type="evidence" value="ECO:0007669"/>
    <property type="project" value="UniProtKB-SubCell"/>
</dbReference>
<keyword evidence="10" id="KW-0597">Phosphoprotein</keyword>
<dbReference type="SUPFAM" id="SSF74650">
    <property type="entry name" value="Galactose mutarotase-like"/>
    <property type="match status" value="1"/>
</dbReference>
<feature type="binding site" evidence="16">
    <location>
        <position position="314"/>
    </location>
    <ligand>
        <name>beta-D-galactose</name>
        <dbReference type="ChEBI" id="CHEBI:27667"/>
    </ligand>
</feature>
<evidence type="ECO:0000256" key="12">
    <source>
        <dbReference type="ARBA" id="ARBA00023235"/>
    </source>
</evidence>
<dbReference type="InterPro" id="IPR008183">
    <property type="entry name" value="Aldose_1/G6P_1-epimerase"/>
</dbReference>
<dbReference type="InterPro" id="IPR047215">
    <property type="entry name" value="Galactose_mutarotase-like"/>
</dbReference>
<evidence type="ECO:0000313" key="19">
    <source>
        <dbReference type="Proteomes" id="UP000190541"/>
    </source>
</evidence>
<proteinExistence type="inferred from homology"/>